<evidence type="ECO:0000313" key="3">
    <source>
        <dbReference type="Proteomes" id="UP000287651"/>
    </source>
</evidence>
<accession>A0A427A1S8</accession>
<gene>
    <name evidence="2" type="ORF">B296_00028866</name>
</gene>
<sequence length="245" mass="27318">MSSSSSSEERNFGDCSHSESLSSMEKRSSKALEAMLREHDKVSIITESSLPKIRDTYHVPDDFDLHVPKVGHVPSTLSRIGMKKMVAAWAPCLETSRLAIEPTAKKPVSVEVGPTMKRLEKLSDSLAPAPKPKPTLGKGINRKEKGHHHFAMGLIDWVHDTGRVIDNLSRLNEELQADVQKLNDESSPVAVAKVEKDFAVELSMAPEKAQVTIAQYKESPSFKSGLEKMGWVSYEFRYKIALMRF</sequence>
<comment type="caution">
    <text evidence="2">The sequence shown here is derived from an EMBL/GenBank/DDBJ whole genome shotgun (WGS) entry which is preliminary data.</text>
</comment>
<reference evidence="2 3" key="1">
    <citation type="journal article" date="2014" name="Agronomy (Basel)">
        <title>A Draft Genome Sequence for Ensete ventricosum, the Drought-Tolerant Tree Against Hunger.</title>
        <authorList>
            <person name="Harrison J."/>
            <person name="Moore K.A."/>
            <person name="Paszkiewicz K."/>
            <person name="Jones T."/>
            <person name="Grant M."/>
            <person name="Ambacheew D."/>
            <person name="Muzemil S."/>
            <person name="Studholme D.J."/>
        </authorList>
    </citation>
    <scope>NUCLEOTIDE SEQUENCE [LARGE SCALE GENOMIC DNA]</scope>
</reference>
<name>A0A427A1S8_ENSVE</name>
<dbReference type="EMBL" id="AMZH03004097">
    <property type="protein sequence ID" value="RRT70209.1"/>
    <property type="molecule type" value="Genomic_DNA"/>
</dbReference>
<evidence type="ECO:0000256" key="1">
    <source>
        <dbReference type="SAM" id="MobiDB-lite"/>
    </source>
</evidence>
<proteinExistence type="predicted"/>
<protein>
    <submittedName>
        <fullName evidence="2">Uncharacterized protein</fullName>
    </submittedName>
</protein>
<dbReference type="Proteomes" id="UP000287651">
    <property type="component" value="Unassembled WGS sequence"/>
</dbReference>
<evidence type="ECO:0000313" key="2">
    <source>
        <dbReference type="EMBL" id="RRT70209.1"/>
    </source>
</evidence>
<feature type="region of interest" description="Disordered" evidence="1">
    <location>
        <begin position="1"/>
        <end position="32"/>
    </location>
</feature>
<dbReference type="AlphaFoldDB" id="A0A427A1S8"/>
<organism evidence="2 3">
    <name type="scientific">Ensete ventricosum</name>
    <name type="common">Abyssinian banana</name>
    <name type="synonym">Musa ensete</name>
    <dbReference type="NCBI Taxonomy" id="4639"/>
    <lineage>
        <taxon>Eukaryota</taxon>
        <taxon>Viridiplantae</taxon>
        <taxon>Streptophyta</taxon>
        <taxon>Embryophyta</taxon>
        <taxon>Tracheophyta</taxon>
        <taxon>Spermatophyta</taxon>
        <taxon>Magnoliopsida</taxon>
        <taxon>Liliopsida</taxon>
        <taxon>Zingiberales</taxon>
        <taxon>Musaceae</taxon>
        <taxon>Ensete</taxon>
    </lineage>
</organism>